<evidence type="ECO:0008006" key="8">
    <source>
        <dbReference type="Google" id="ProtNLM"/>
    </source>
</evidence>
<organism evidence="6 7">
    <name type="scientific">Sporosarcina globispora</name>
    <name type="common">Bacillus globisporus</name>
    <dbReference type="NCBI Taxonomy" id="1459"/>
    <lineage>
        <taxon>Bacteria</taxon>
        <taxon>Bacillati</taxon>
        <taxon>Bacillota</taxon>
        <taxon>Bacilli</taxon>
        <taxon>Bacillales</taxon>
        <taxon>Caryophanaceae</taxon>
        <taxon>Sporosarcina</taxon>
    </lineage>
</organism>
<evidence type="ECO:0000256" key="4">
    <source>
        <dbReference type="ARBA" id="ARBA00023136"/>
    </source>
</evidence>
<dbReference type="AlphaFoldDB" id="A0A0M0GBS7"/>
<sequence length="187" mass="21678">MQFIIFIAVIILQRAAELAVARSNEKWMKGRGAVEFGQRHYPWIVAVHASFFVCFLLEVTIFEKDLSPFWPILLILFFLTQAGRVWALFSLGKYWNTKIIVMPGAKVVRRGPYRFIKHPNYAIVTAEFLVLPLIFQAYITAAVFTLLNIMVLSVRIPAEEKALKELTEYDEAFLRIRPRLNKDTKKV</sequence>
<dbReference type="OrthoDB" id="7203053at2"/>
<keyword evidence="7" id="KW-1185">Reference proteome</keyword>
<comment type="subcellular location">
    <subcellularLocation>
        <location evidence="1">Membrane</location>
        <topology evidence="1">Multi-pass membrane protein</topology>
    </subcellularLocation>
</comment>
<dbReference type="STRING" id="1459.AF332_11005"/>
<dbReference type="Proteomes" id="UP000037109">
    <property type="component" value="Unassembled WGS sequence"/>
</dbReference>
<accession>A0A0M0GBS7</accession>
<feature type="transmembrane region" description="Helical" evidence="5">
    <location>
        <begin position="69"/>
        <end position="89"/>
    </location>
</feature>
<comment type="caution">
    <text evidence="6">The sequence shown here is derived from an EMBL/GenBank/DDBJ whole genome shotgun (WGS) entry which is preliminary data.</text>
</comment>
<proteinExistence type="predicted"/>
<dbReference type="InterPro" id="IPR007269">
    <property type="entry name" value="ICMT_MeTrfase"/>
</dbReference>
<keyword evidence="4 5" id="KW-0472">Membrane</keyword>
<dbReference type="GO" id="GO:0004671">
    <property type="term" value="F:protein C-terminal S-isoprenylcysteine carboxyl O-methyltransferase activity"/>
    <property type="evidence" value="ECO:0007669"/>
    <property type="project" value="InterPro"/>
</dbReference>
<dbReference type="RefSeq" id="WP_053434643.1">
    <property type="nucleotide sequence ID" value="NZ_LGUF01000007.1"/>
</dbReference>
<evidence type="ECO:0000313" key="7">
    <source>
        <dbReference type="Proteomes" id="UP000037109"/>
    </source>
</evidence>
<evidence type="ECO:0000313" key="6">
    <source>
        <dbReference type="EMBL" id="KON87299.1"/>
    </source>
</evidence>
<dbReference type="Gene3D" id="1.20.120.1630">
    <property type="match status" value="1"/>
</dbReference>
<gene>
    <name evidence="6" type="ORF">AF332_11005</name>
</gene>
<dbReference type="GO" id="GO:0016020">
    <property type="term" value="C:membrane"/>
    <property type="evidence" value="ECO:0007669"/>
    <property type="project" value="UniProtKB-SubCell"/>
</dbReference>
<name>A0A0M0GBS7_SPOGL</name>
<dbReference type="PANTHER" id="PTHR43847">
    <property type="entry name" value="BLL3993 PROTEIN"/>
    <property type="match status" value="1"/>
</dbReference>
<dbReference type="InterPro" id="IPR052527">
    <property type="entry name" value="Metal_cation-efflux_comp"/>
</dbReference>
<dbReference type="EMBL" id="LGUF01000007">
    <property type="protein sequence ID" value="KON87299.1"/>
    <property type="molecule type" value="Genomic_DNA"/>
</dbReference>
<evidence type="ECO:0000256" key="5">
    <source>
        <dbReference type="SAM" id="Phobius"/>
    </source>
</evidence>
<dbReference type="PANTHER" id="PTHR43847:SF1">
    <property type="entry name" value="BLL3993 PROTEIN"/>
    <property type="match status" value="1"/>
</dbReference>
<dbReference type="PATRIC" id="fig|1459.3.peg.2350"/>
<evidence type="ECO:0000256" key="1">
    <source>
        <dbReference type="ARBA" id="ARBA00004141"/>
    </source>
</evidence>
<feature type="transmembrane region" description="Helical" evidence="5">
    <location>
        <begin position="40"/>
        <end position="62"/>
    </location>
</feature>
<evidence type="ECO:0000256" key="3">
    <source>
        <dbReference type="ARBA" id="ARBA00022989"/>
    </source>
</evidence>
<dbReference type="Pfam" id="PF04140">
    <property type="entry name" value="ICMT"/>
    <property type="match status" value="1"/>
</dbReference>
<keyword evidence="3 5" id="KW-1133">Transmembrane helix</keyword>
<protein>
    <recommendedName>
        <fullName evidence="8">Isoprenylcysteine carboxyl methyltransferase</fullName>
    </recommendedName>
</protein>
<reference evidence="7" key="1">
    <citation type="submission" date="2015-07" db="EMBL/GenBank/DDBJ databases">
        <title>Fjat-10036 dsm4.</title>
        <authorList>
            <person name="Liu B."/>
            <person name="Wang J."/>
            <person name="Zhu Y."/>
            <person name="Liu G."/>
            <person name="Chen Q."/>
            <person name="Chen Z."/>
            <person name="Lan J."/>
            <person name="Che J."/>
            <person name="Ge C."/>
            <person name="Shi H."/>
            <person name="Pan Z."/>
            <person name="Liu X."/>
        </authorList>
    </citation>
    <scope>NUCLEOTIDE SEQUENCE [LARGE SCALE GENOMIC DNA]</scope>
    <source>
        <strain evidence="7">DSM 4</strain>
    </source>
</reference>
<feature type="transmembrane region" description="Helical" evidence="5">
    <location>
        <begin position="133"/>
        <end position="154"/>
    </location>
</feature>
<keyword evidence="2 5" id="KW-0812">Transmembrane</keyword>
<evidence type="ECO:0000256" key="2">
    <source>
        <dbReference type="ARBA" id="ARBA00022692"/>
    </source>
</evidence>